<protein>
    <submittedName>
        <fullName evidence="1">Uncharacterized protein</fullName>
    </submittedName>
</protein>
<dbReference type="EMBL" id="CAKMMF010000003">
    <property type="protein sequence ID" value="CAH1195797.1"/>
    <property type="molecule type" value="Genomic_DNA"/>
</dbReference>
<accession>A0ABN8G034</accession>
<dbReference type="RefSeq" id="WP_236339053.1">
    <property type="nucleotide sequence ID" value="NZ_CAKMMF010000003.1"/>
</dbReference>
<evidence type="ECO:0000313" key="1">
    <source>
        <dbReference type="EMBL" id="CAH1195797.1"/>
    </source>
</evidence>
<gene>
    <name evidence="1" type="ORF">PAECIP111893_00759</name>
</gene>
<organism evidence="1 2">
    <name type="scientific">Paenibacillus plantiphilus</name>
    <dbReference type="NCBI Taxonomy" id="2905650"/>
    <lineage>
        <taxon>Bacteria</taxon>
        <taxon>Bacillati</taxon>
        <taxon>Bacillota</taxon>
        <taxon>Bacilli</taxon>
        <taxon>Bacillales</taxon>
        <taxon>Paenibacillaceae</taxon>
        <taxon>Paenibacillus</taxon>
    </lineage>
</organism>
<reference evidence="1" key="1">
    <citation type="submission" date="2022-01" db="EMBL/GenBank/DDBJ databases">
        <authorList>
            <person name="Criscuolo A."/>
        </authorList>
    </citation>
    <scope>NUCLEOTIDE SEQUENCE</scope>
    <source>
        <strain evidence="1">CIP111893</strain>
    </source>
</reference>
<name>A0ABN8G034_9BACL</name>
<proteinExistence type="predicted"/>
<evidence type="ECO:0000313" key="2">
    <source>
        <dbReference type="Proteomes" id="UP000838686"/>
    </source>
</evidence>
<dbReference type="Proteomes" id="UP000838686">
    <property type="component" value="Unassembled WGS sequence"/>
</dbReference>
<keyword evidence="2" id="KW-1185">Reference proteome</keyword>
<comment type="caution">
    <text evidence="1">The sequence shown here is derived from an EMBL/GenBank/DDBJ whole genome shotgun (WGS) entry which is preliminary data.</text>
</comment>
<sequence>MLTDNRTGQRVSVIIAPMQISDVRYMRPGWTPGFNWRQYFRMKNVEVYKICVAGSTRLEGAIALEHRGDHVWIHLIEKAPYNRGLLEQYKHVAHHLFAFATQRHLDHNGDGFVAFEIKTGLANHYIREYGAVPMSGSRMFIPDVAGLRLIEVYLT</sequence>